<evidence type="ECO:0000313" key="10">
    <source>
        <dbReference type="WBParaSite" id="Csp11.Scaffold630.g17520.t1"/>
    </source>
</evidence>
<keyword evidence="4 6" id="KW-0378">Hydrolase</keyword>
<dbReference type="Pfam" id="PF01088">
    <property type="entry name" value="Peptidase_C12"/>
    <property type="match status" value="1"/>
</dbReference>
<reference evidence="10" key="1">
    <citation type="submission" date="2016-11" db="UniProtKB">
        <authorList>
            <consortium name="WormBaseParasite"/>
        </authorList>
    </citation>
    <scope>IDENTIFICATION</scope>
</reference>
<feature type="active site" description="Proton donor" evidence="6">
    <location>
        <position position="156"/>
    </location>
</feature>
<evidence type="ECO:0000259" key="8">
    <source>
        <dbReference type="PROSITE" id="PS52048"/>
    </source>
</evidence>
<dbReference type="InterPro" id="IPR038765">
    <property type="entry name" value="Papain-like_cys_pep_sf"/>
</dbReference>
<dbReference type="WBParaSite" id="Csp11.Scaffold630.g17520.t1">
    <property type="protein sequence ID" value="Csp11.Scaffold630.g17520.t1"/>
    <property type="gene ID" value="Csp11.Scaffold630.g17520"/>
</dbReference>
<organism evidence="9 10">
    <name type="scientific">Caenorhabditis tropicalis</name>
    <dbReference type="NCBI Taxonomy" id="1561998"/>
    <lineage>
        <taxon>Eukaryota</taxon>
        <taxon>Metazoa</taxon>
        <taxon>Ecdysozoa</taxon>
        <taxon>Nematoda</taxon>
        <taxon>Chromadorea</taxon>
        <taxon>Rhabditida</taxon>
        <taxon>Rhabditina</taxon>
        <taxon>Rhabditomorpha</taxon>
        <taxon>Rhabditoidea</taxon>
        <taxon>Rhabditidae</taxon>
        <taxon>Peloderinae</taxon>
        <taxon>Caenorhabditis</taxon>
    </lineage>
</organism>
<dbReference type="PRINTS" id="PR00707">
    <property type="entry name" value="UBCTHYDRLASE"/>
</dbReference>
<keyword evidence="9" id="KW-1185">Reference proteome</keyword>
<dbReference type="PANTHER" id="PTHR10589:SF48">
    <property type="entry name" value="UBIQUITIN CARBOXYL-TERMINAL HYDROLASE"/>
    <property type="match status" value="1"/>
</dbReference>
<evidence type="ECO:0000256" key="7">
    <source>
        <dbReference type="RuleBase" id="RU361215"/>
    </source>
</evidence>
<dbReference type="CDD" id="cd09616">
    <property type="entry name" value="Peptidase_C12_UCH_L1_L3"/>
    <property type="match status" value="1"/>
</dbReference>
<protein>
    <recommendedName>
        <fullName evidence="7">Ubiquitin carboxyl-terminal hydrolase</fullName>
        <ecNumber evidence="7">3.4.19.12</ecNumber>
    </recommendedName>
</protein>
<accession>A0A1I7UMQ6</accession>
<evidence type="ECO:0000256" key="1">
    <source>
        <dbReference type="ARBA" id="ARBA00000707"/>
    </source>
</evidence>
<feature type="domain" description="UCH catalytic" evidence="8">
    <location>
        <begin position="4"/>
        <end position="215"/>
    </location>
</feature>
<evidence type="ECO:0000313" key="9">
    <source>
        <dbReference type="Proteomes" id="UP000095282"/>
    </source>
</evidence>
<dbReference type="Gene3D" id="3.40.532.10">
    <property type="entry name" value="Peptidase C12, ubiquitin carboxyl-terminal hydrolase"/>
    <property type="match status" value="1"/>
</dbReference>
<dbReference type="GO" id="GO:0004843">
    <property type="term" value="F:cysteine-type deubiquitinase activity"/>
    <property type="evidence" value="ECO:0007669"/>
    <property type="project" value="UniProtKB-UniRule"/>
</dbReference>
<feature type="active site" description="Nucleophile" evidence="6">
    <location>
        <position position="86"/>
    </location>
</feature>
<evidence type="ECO:0000256" key="4">
    <source>
        <dbReference type="ARBA" id="ARBA00022801"/>
    </source>
</evidence>
<sequence length="216" mass="23749">MAASWTPLESNPSVINPMIEKMGVKGVQTVDVLFFEDESIGSPQYAVLLCFPEYKKVDDIMKPIYEQAKAADDSVFFMKQKISNACGTFALFHSLANLEKRIDLGNGSFAKWLDEAKKVGVEERSDLLANNAELAAIHAAAATGGQTAPSEDVEHHFICYVGKNEVLYEIDSRRPFAREIGPTTETTFVKDVGVACQHLIEKLDNVSFSAIALVDQ</sequence>
<keyword evidence="3 6" id="KW-0833">Ubl conjugation pathway</keyword>
<evidence type="ECO:0000256" key="5">
    <source>
        <dbReference type="ARBA" id="ARBA00022807"/>
    </source>
</evidence>
<feature type="site" description="Important for enzyme activity" evidence="6">
    <location>
        <position position="171"/>
    </location>
</feature>
<dbReference type="PANTHER" id="PTHR10589">
    <property type="entry name" value="UBIQUITIN CARBOXYL-TERMINAL HYDROLASE"/>
    <property type="match status" value="1"/>
</dbReference>
<proteinExistence type="inferred from homology"/>
<feature type="site" description="Transition state stabilizer" evidence="6">
    <location>
        <position position="80"/>
    </location>
</feature>
<dbReference type="SUPFAM" id="SSF54001">
    <property type="entry name" value="Cysteine proteinases"/>
    <property type="match status" value="1"/>
</dbReference>
<dbReference type="GO" id="GO:0006511">
    <property type="term" value="P:ubiquitin-dependent protein catabolic process"/>
    <property type="evidence" value="ECO:0007669"/>
    <property type="project" value="UniProtKB-UniRule"/>
</dbReference>
<comment type="similarity">
    <text evidence="6 7">Belongs to the peptidase C12 family.</text>
</comment>
<dbReference type="PROSITE" id="PS52048">
    <property type="entry name" value="UCH_DOMAIN"/>
    <property type="match status" value="1"/>
</dbReference>
<keyword evidence="2 6" id="KW-0645">Protease</keyword>
<dbReference type="AlphaFoldDB" id="A0A1I7UMQ6"/>
<dbReference type="Proteomes" id="UP000095282">
    <property type="component" value="Unplaced"/>
</dbReference>
<evidence type="ECO:0000256" key="3">
    <source>
        <dbReference type="ARBA" id="ARBA00022786"/>
    </source>
</evidence>
<dbReference type="GO" id="GO:0016579">
    <property type="term" value="P:protein deubiquitination"/>
    <property type="evidence" value="ECO:0007669"/>
    <property type="project" value="TreeGrafter"/>
</dbReference>
<dbReference type="GO" id="GO:0005737">
    <property type="term" value="C:cytoplasm"/>
    <property type="evidence" value="ECO:0007669"/>
    <property type="project" value="TreeGrafter"/>
</dbReference>
<comment type="catalytic activity">
    <reaction evidence="1 6 7">
        <text>Thiol-dependent hydrolysis of ester, thioester, amide, peptide and isopeptide bonds formed by the C-terminal Gly of ubiquitin (a 76-residue protein attached to proteins as an intracellular targeting signal).</text>
        <dbReference type="EC" id="3.4.19.12"/>
    </reaction>
</comment>
<dbReference type="EC" id="3.4.19.12" evidence="7"/>
<dbReference type="InterPro" id="IPR036959">
    <property type="entry name" value="Peptidase_C12_UCH_sf"/>
</dbReference>
<keyword evidence="5 6" id="KW-0788">Thiol protease</keyword>
<dbReference type="eggNOG" id="KOG1415">
    <property type="taxonomic scope" value="Eukaryota"/>
</dbReference>
<dbReference type="InterPro" id="IPR001578">
    <property type="entry name" value="Peptidase_C12_UCH"/>
</dbReference>
<dbReference type="STRING" id="1561998.A0A1I7UMQ6"/>
<evidence type="ECO:0000256" key="2">
    <source>
        <dbReference type="ARBA" id="ARBA00022670"/>
    </source>
</evidence>
<evidence type="ECO:0000256" key="6">
    <source>
        <dbReference type="PROSITE-ProRule" id="PRU01393"/>
    </source>
</evidence>
<name>A0A1I7UMQ6_9PELO</name>